<evidence type="ECO:0000256" key="3">
    <source>
        <dbReference type="ARBA" id="ARBA00022475"/>
    </source>
</evidence>
<keyword evidence="2" id="KW-0813">Transport</keyword>
<feature type="transmembrane region" description="Helical" evidence="7">
    <location>
        <begin position="295"/>
        <end position="316"/>
    </location>
</feature>
<keyword evidence="5 7" id="KW-1133">Transmembrane helix</keyword>
<reference evidence="10" key="1">
    <citation type="submission" date="2014-09" db="EMBL/GenBank/DDBJ databases">
        <authorList>
            <person name="Gomez-Valero L."/>
        </authorList>
    </citation>
    <scope>NUCLEOTIDE SEQUENCE [LARGE SCALE GENOMIC DNA]</scope>
    <source>
        <strain evidence="10">ATCC700992</strain>
    </source>
</reference>
<feature type="transmembrane region" description="Helical" evidence="7">
    <location>
        <begin position="133"/>
        <end position="151"/>
    </location>
</feature>
<dbReference type="GO" id="GO:0005886">
    <property type="term" value="C:plasma membrane"/>
    <property type="evidence" value="ECO:0007669"/>
    <property type="project" value="UniProtKB-SubCell"/>
</dbReference>
<dbReference type="HOGENOM" id="CLU_000960_28_0_6"/>
<protein>
    <recommendedName>
        <fullName evidence="8">Major facilitator superfamily (MFS) profile domain-containing protein</fullName>
    </recommendedName>
</protein>
<dbReference type="RefSeq" id="WP_231865904.1">
    <property type="nucleotide sequence ID" value="NZ_LN614827.1"/>
</dbReference>
<evidence type="ECO:0000256" key="7">
    <source>
        <dbReference type="SAM" id="Phobius"/>
    </source>
</evidence>
<feature type="transmembrane region" description="Helical" evidence="7">
    <location>
        <begin position="74"/>
        <end position="94"/>
    </location>
</feature>
<dbReference type="PROSITE" id="PS50850">
    <property type="entry name" value="MFS"/>
    <property type="match status" value="1"/>
</dbReference>
<evidence type="ECO:0000256" key="4">
    <source>
        <dbReference type="ARBA" id="ARBA00022692"/>
    </source>
</evidence>
<comment type="subcellular location">
    <subcellularLocation>
        <location evidence="1">Cell membrane</location>
        <topology evidence="1">Multi-pass membrane protein</topology>
    </subcellularLocation>
</comment>
<dbReference type="AlphaFoldDB" id="A0A098G1K0"/>
<dbReference type="Pfam" id="PF07690">
    <property type="entry name" value="MFS_1"/>
    <property type="match status" value="1"/>
</dbReference>
<feature type="transmembrane region" description="Helical" evidence="7">
    <location>
        <begin position="100"/>
        <end position="121"/>
    </location>
</feature>
<feature type="transmembrane region" description="Helical" evidence="7">
    <location>
        <begin position="352"/>
        <end position="377"/>
    </location>
</feature>
<dbReference type="SUPFAM" id="SSF103473">
    <property type="entry name" value="MFS general substrate transporter"/>
    <property type="match status" value="1"/>
</dbReference>
<dbReference type="Proteomes" id="UP000032430">
    <property type="component" value="Chromosome I"/>
</dbReference>
<evidence type="ECO:0000313" key="9">
    <source>
        <dbReference type="EMBL" id="CEG56363.1"/>
    </source>
</evidence>
<proteinExistence type="predicted"/>
<name>A0A098G1K0_9GAMM</name>
<organism evidence="9 10">
    <name type="scientific">Legionella fallonii LLAP-10</name>
    <dbReference type="NCBI Taxonomy" id="1212491"/>
    <lineage>
        <taxon>Bacteria</taxon>
        <taxon>Pseudomonadati</taxon>
        <taxon>Pseudomonadota</taxon>
        <taxon>Gammaproteobacteria</taxon>
        <taxon>Legionellales</taxon>
        <taxon>Legionellaceae</taxon>
        <taxon>Legionella</taxon>
    </lineage>
</organism>
<keyword evidence="4 7" id="KW-0812">Transmembrane</keyword>
<dbReference type="Gene3D" id="1.20.1250.20">
    <property type="entry name" value="MFS general substrate transporter like domains"/>
    <property type="match status" value="2"/>
</dbReference>
<dbReference type="InterPro" id="IPR036259">
    <property type="entry name" value="MFS_trans_sf"/>
</dbReference>
<dbReference type="STRING" id="1212491.LFA_0921"/>
<sequence length="464" mass="50860">MTRSKKLITMFTVSLALFMDVLDTNIINTAIPTMARDFSVNPVDLKIALISYLLSLALFIPISGWTADKYGIKRIYISAIALFTLSSFGCGYAHTLSDLIIARSFQGIGGAFMISLGRLIVARTFERHQLVEAMNTVIIVVSLAVMIGPFVGGVITEHLSWPWIFWINIPAGILAIILAVYGLKDTAPKRARPFDALGFILFGGSLALLCFSLSQLSESGVNIHSIVLMLLISLFMFISYFIHAKNYPHPVINTKLFRFRTFRVSVFGNLCARLGFGGMPFLLPLLQQIGLGFSAQLSGFLLTPIAFGIICSKLITFRILRQLGYKRYLLINTLLMGVVLGAFQIINNDTPTYIIASLTFIFGLFTAAQFTAMNSLAFAEINDDDLSALTSITSTTQVLAQTFGVAFGAILLRFYSSHAVLTTTVFHHAFFTMSIITMLSAGIFIGLKADDGHEMLAEGGGEFH</sequence>
<keyword evidence="10" id="KW-1185">Reference proteome</keyword>
<evidence type="ECO:0000313" key="10">
    <source>
        <dbReference type="Proteomes" id="UP000032430"/>
    </source>
</evidence>
<evidence type="ECO:0000256" key="1">
    <source>
        <dbReference type="ARBA" id="ARBA00004651"/>
    </source>
</evidence>
<evidence type="ECO:0000256" key="6">
    <source>
        <dbReference type="ARBA" id="ARBA00023136"/>
    </source>
</evidence>
<evidence type="ECO:0000256" key="5">
    <source>
        <dbReference type="ARBA" id="ARBA00022989"/>
    </source>
</evidence>
<keyword evidence="3" id="KW-1003">Cell membrane</keyword>
<evidence type="ECO:0000256" key="2">
    <source>
        <dbReference type="ARBA" id="ARBA00022448"/>
    </source>
</evidence>
<keyword evidence="6 7" id="KW-0472">Membrane</keyword>
<feature type="transmembrane region" description="Helical" evidence="7">
    <location>
        <begin position="398"/>
        <end position="416"/>
    </location>
</feature>
<dbReference type="PANTHER" id="PTHR42718:SF46">
    <property type="entry name" value="BLR6921 PROTEIN"/>
    <property type="match status" value="1"/>
</dbReference>
<evidence type="ECO:0000259" key="8">
    <source>
        <dbReference type="PROSITE" id="PS50850"/>
    </source>
</evidence>
<dbReference type="KEGG" id="lfa:LFA_0921"/>
<accession>A0A098G1K0</accession>
<feature type="transmembrane region" description="Helical" evidence="7">
    <location>
        <begin position="328"/>
        <end position="346"/>
    </location>
</feature>
<gene>
    <name evidence="9" type="ORF">LFA_0921</name>
</gene>
<feature type="transmembrane region" description="Helical" evidence="7">
    <location>
        <begin position="428"/>
        <end position="447"/>
    </location>
</feature>
<dbReference type="PRINTS" id="PR01036">
    <property type="entry name" value="TCRTETB"/>
</dbReference>
<feature type="transmembrane region" description="Helical" evidence="7">
    <location>
        <begin position="163"/>
        <end position="184"/>
    </location>
</feature>
<feature type="transmembrane region" description="Helical" evidence="7">
    <location>
        <begin position="223"/>
        <end position="243"/>
    </location>
</feature>
<dbReference type="GO" id="GO:0022857">
    <property type="term" value="F:transmembrane transporter activity"/>
    <property type="evidence" value="ECO:0007669"/>
    <property type="project" value="InterPro"/>
</dbReference>
<dbReference type="InterPro" id="IPR011701">
    <property type="entry name" value="MFS"/>
</dbReference>
<dbReference type="EMBL" id="LN614827">
    <property type="protein sequence ID" value="CEG56363.1"/>
    <property type="molecule type" value="Genomic_DNA"/>
</dbReference>
<feature type="transmembrane region" description="Helical" evidence="7">
    <location>
        <begin position="196"/>
        <end position="217"/>
    </location>
</feature>
<dbReference type="InterPro" id="IPR020846">
    <property type="entry name" value="MFS_dom"/>
</dbReference>
<feature type="transmembrane region" description="Helical" evidence="7">
    <location>
        <begin position="264"/>
        <end position="283"/>
    </location>
</feature>
<feature type="domain" description="Major facilitator superfamily (MFS) profile" evidence="8">
    <location>
        <begin position="9"/>
        <end position="452"/>
    </location>
</feature>
<dbReference type="PANTHER" id="PTHR42718">
    <property type="entry name" value="MAJOR FACILITATOR SUPERFAMILY MULTIDRUG TRANSPORTER MFSC"/>
    <property type="match status" value="1"/>
</dbReference>
<feature type="transmembrane region" description="Helical" evidence="7">
    <location>
        <begin position="47"/>
        <end position="67"/>
    </location>
</feature>